<organism evidence="7 8">
    <name type="scientific">Mesorhizobium liriopis</name>
    <dbReference type="NCBI Taxonomy" id="2953882"/>
    <lineage>
        <taxon>Bacteria</taxon>
        <taxon>Pseudomonadati</taxon>
        <taxon>Pseudomonadota</taxon>
        <taxon>Alphaproteobacteria</taxon>
        <taxon>Hyphomicrobiales</taxon>
        <taxon>Phyllobacteriaceae</taxon>
        <taxon>Mesorhizobium</taxon>
    </lineage>
</organism>
<keyword evidence="8" id="KW-1185">Reference proteome</keyword>
<evidence type="ECO:0000256" key="4">
    <source>
        <dbReference type="ARBA" id="ARBA00022989"/>
    </source>
</evidence>
<dbReference type="Pfam" id="PF03631">
    <property type="entry name" value="Virul_fac_BrkB"/>
    <property type="match status" value="1"/>
</dbReference>
<dbReference type="InterPro" id="IPR017039">
    <property type="entry name" value="Virul_fac_BrkB"/>
</dbReference>
<keyword evidence="4 6" id="KW-1133">Transmembrane helix</keyword>
<dbReference type="NCBIfam" id="TIGR00765">
    <property type="entry name" value="yihY_not_rbn"/>
    <property type="match status" value="1"/>
</dbReference>
<feature type="transmembrane region" description="Helical" evidence="6">
    <location>
        <begin position="244"/>
        <end position="265"/>
    </location>
</feature>
<name>A0ABT1CAQ1_9HYPH</name>
<evidence type="ECO:0000256" key="2">
    <source>
        <dbReference type="ARBA" id="ARBA00022475"/>
    </source>
</evidence>
<evidence type="ECO:0000256" key="3">
    <source>
        <dbReference type="ARBA" id="ARBA00022692"/>
    </source>
</evidence>
<evidence type="ECO:0000256" key="1">
    <source>
        <dbReference type="ARBA" id="ARBA00004651"/>
    </source>
</evidence>
<feature type="transmembrane region" description="Helical" evidence="6">
    <location>
        <begin position="212"/>
        <end position="232"/>
    </location>
</feature>
<dbReference type="EMBL" id="JAMXQS010000009">
    <property type="protein sequence ID" value="MCO6051894.1"/>
    <property type="molecule type" value="Genomic_DNA"/>
</dbReference>
<dbReference type="Proteomes" id="UP001205906">
    <property type="component" value="Unassembled WGS sequence"/>
</dbReference>
<evidence type="ECO:0000256" key="6">
    <source>
        <dbReference type="SAM" id="Phobius"/>
    </source>
</evidence>
<keyword evidence="2" id="KW-1003">Cell membrane</keyword>
<feature type="transmembrane region" description="Helical" evidence="6">
    <location>
        <begin position="139"/>
        <end position="163"/>
    </location>
</feature>
<proteinExistence type="predicted"/>
<dbReference type="PIRSF" id="PIRSF035875">
    <property type="entry name" value="RNase_BN"/>
    <property type="match status" value="1"/>
</dbReference>
<feature type="transmembrane region" description="Helical" evidence="6">
    <location>
        <begin position="183"/>
        <end position="200"/>
    </location>
</feature>
<keyword evidence="5 6" id="KW-0472">Membrane</keyword>
<sequence length="330" mass="34517">MGSKAWALVTSSFWGFLEDEALSRAAAMAFFAVTSLAPIILIVIAIAGLVFGHDAARDALASQLTGLMGEGSAQVLQDIVKSASNEESGTFAAVIGLVTLLITASGVFGEMQNSLNVIWKAQPKGTSVSRLVKARATSLGLVGTLGFLLIVSLAVSAALSALGGRLTASLPFGETVMTAVNELVSFAMITVLFAAIYKVLPDRRLEWRDVRVGAAVTALLFMVGKSLIGFYIGSSAVGSSYGAAGALIVVLLWVYYSSLIFLFGAEFTRAYSVSHGSRGDLAEKLTPAAVAAQDQRPAPVAKPSSRSPFASAAMLALYGLTLLRQTRRRT</sequence>
<evidence type="ECO:0000313" key="7">
    <source>
        <dbReference type="EMBL" id="MCO6051894.1"/>
    </source>
</evidence>
<dbReference type="PANTHER" id="PTHR30213">
    <property type="entry name" value="INNER MEMBRANE PROTEIN YHJD"/>
    <property type="match status" value="1"/>
</dbReference>
<comment type="subcellular location">
    <subcellularLocation>
        <location evidence="1">Cell membrane</location>
        <topology evidence="1">Multi-pass membrane protein</topology>
    </subcellularLocation>
</comment>
<comment type="caution">
    <text evidence="7">The sequence shown here is derived from an EMBL/GenBank/DDBJ whole genome shotgun (WGS) entry which is preliminary data.</text>
</comment>
<protein>
    <submittedName>
        <fullName evidence="7">YihY/virulence factor BrkB family protein</fullName>
    </submittedName>
</protein>
<feature type="transmembrane region" description="Helical" evidence="6">
    <location>
        <begin position="90"/>
        <end position="109"/>
    </location>
</feature>
<accession>A0ABT1CAQ1</accession>
<gene>
    <name evidence="7" type="ORF">NGM99_19075</name>
</gene>
<dbReference type="RefSeq" id="WP_252821901.1">
    <property type="nucleotide sequence ID" value="NZ_JAMXQS010000009.1"/>
</dbReference>
<evidence type="ECO:0000313" key="8">
    <source>
        <dbReference type="Proteomes" id="UP001205906"/>
    </source>
</evidence>
<feature type="transmembrane region" description="Helical" evidence="6">
    <location>
        <begin position="26"/>
        <end position="51"/>
    </location>
</feature>
<dbReference type="PANTHER" id="PTHR30213:SF1">
    <property type="entry name" value="INNER MEMBRANE PROTEIN YHJD"/>
    <property type="match status" value="1"/>
</dbReference>
<evidence type="ECO:0000256" key="5">
    <source>
        <dbReference type="ARBA" id="ARBA00023136"/>
    </source>
</evidence>
<reference evidence="7 8" key="1">
    <citation type="submission" date="2022-06" db="EMBL/GenBank/DDBJ databases">
        <title>Mesorhizobium sp. strain RP14 Genome sequencing and assembly.</title>
        <authorList>
            <person name="Kim I."/>
        </authorList>
    </citation>
    <scope>NUCLEOTIDE SEQUENCE [LARGE SCALE GENOMIC DNA]</scope>
    <source>
        <strain evidence="8">RP14(2022)</strain>
    </source>
</reference>
<keyword evidence="3 6" id="KW-0812">Transmembrane</keyword>